<dbReference type="GO" id="GO:0097108">
    <property type="term" value="F:hedgehog family protein binding"/>
    <property type="evidence" value="ECO:0007669"/>
    <property type="project" value="TreeGrafter"/>
</dbReference>
<reference evidence="8" key="2">
    <citation type="submission" date="2023-05" db="EMBL/GenBank/DDBJ databases">
        <authorList>
            <person name="Fouks B."/>
        </authorList>
    </citation>
    <scope>NUCLEOTIDE SEQUENCE</scope>
    <source>
        <strain evidence="8">Stay&amp;Tobe</strain>
        <tissue evidence="8">Testes</tissue>
    </source>
</reference>
<keyword evidence="3 7" id="KW-0812">Transmembrane</keyword>
<organism evidence="8 9">
    <name type="scientific">Diploptera punctata</name>
    <name type="common">Pacific beetle cockroach</name>
    <dbReference type="NCBI Taxonomy" id="6984"/>
    <lineage>
        <taxon>Eukaryota</taxon>
        <taxon>Metazoa</taxon>
        <taxon>Ecdysozoa</taxon>
        <taxon>Arthropoda</taxon>
        <taxon>Hexapoda</taxon>
        <taxon>Insecta</taxon>
        <taxon>Pterygota</taxon>
        <taxon>Neoptera</taxon>
        <taxon>Polyneoptera</taxon>
        <taxon>Dictyoptera</taxon>
        <taxon>Blattodea</taxon>
        <taxon>Blaberoidea</taxon>
        <taxon>Blaberidae</taxon>
        <taxon>Diplopterinae</taxon>
        <taxon>Diploptera</taxon>
    </lineage>
</organism>
<evidence type="ECO:0000256" key="2">
    <source>
        <dbReference type="ARBA" id="ARBA00005585"/>
    </source>
</evidence>
<accession>A0AAD8A8U3</accession>
<feature type="transmembrane region" description="Helical" evidence="7">
    <location>
        <begin position="114"/>
        <end position="137"/>
    </location>
</feature>
<dbReference type="GO" id="GO:0005119">
    <property type="term" value="F:smoothened binding"/>
    <property type="evidence" value="ECO:0007669"/>
    <property type="project" value="TreeGrafter"/>
</dbReference>
<keyword evidence="5 7" id="KW-0472">Membrane</keyword>
<gene>
    <name evidence="8" type="ORF">L9F63_027395</name>
</gene>
<sequence length="231" mass="26155">MVSSIQKLFYNYLSAWTTNDALAYGASHANLRPEPRMWYHAADDVELKIPKSAPLVYTQLPFYLHGLGDTQHITKLIAQVRSLCQKFEEKGLPNFPLGIPFLFWEQYLGLRQSLGFALLCALVAVFLVVAILLLKLVGCNTRYFCACSHRDSTAWNNGVSRNKTQRNSSSITYCCSGYWSSLHRTRLSGFRNKYRWQGSAYPSCSGTHVCTSDTWSSDDPPRSFNAGFLRI</sequence>
<dbReference type="GO" id="GO:0045879">
    <property type="term" value="P:negative regulation of smoothened signaling pathway"/>
    <property type="evidence" value="ECO:0007669"/>
    <property type="project" value="TreeGrafter"/>
</dbReference>
<keyword evidence="9" id="KW-1185">Reference proteome</keyword>
<comment type="caution">
    <text evidence="8">The sequence shown here is derived from an EMBL/GenBank/DDBJ whole genome shotgun (WGS) entry which is preliminary data.</text>
</comment>
<comment type="similarity">
    <text evidence="2">Belongs to the patched family.</text>
</comment>
<evidence type="ECO:0000256" key="5">
    <source>
        <dbReference type="ARBA" id="ARBA00023136"/>
    </source>
</evidence>
<evidence type="ECO:0000256" key="7">
    <source>
        <dbReference type="SAM" id="Phobius"/>
    </source>
</evidence>
<dbReference type="PANTHER" id="PTHR46022:SF1">
    <property type="entry name" value="PROTEIN PATCHED"/>
    <property type="match status" value="1"/>
</dbReference>
<evidence type="ECO:0000256" key="6">
    <source>
        <dbReference type="ARBA" id="ARBA00023180"/>
    </source>
</evidence>
<dbReference type="Proteomes" id="UP001233999">
    <property type="component" value="Unassembled WGS sequence"/>
</dbReference>
<dbReference type="EMBL" id="JASPKZ010002827">
    <property type="protein sequence ID" value="KAJ9594622.1"/>
    <property type="molecule type" value="Genomic_DNA"/>
</dbReference>
<name>A0AAD8A8U3_DIPPU</name>
<proteinExistence type="inferred from homology"/>
<dbReference type="AlphaFoldDB" id="A0AAD8A8U3"/>
<reference evidence="8" key="1">
    <citation type="journal article" date="2023" name="IScience">
        <title>Live-bearing cockroach genome reveals convergent evolutionary mechanisms linked to viviparity in insects and beyond.</title>
        <authorList>
            <person name="Fouks B."/>
            <person name="Harrison M.C."/>
            <person name="Mikhailova A.A."/>
            <person name="Marchal E."/>
            <person name="English S."/>
            <person name="Carruthers M."/>
            <person name="Jennings E.C."/>
            <person name="Chiamaka E.L."/>
            <person name="Frigard R.A."/>
            <person name="Pippel M."/>
            <person name="Attardo G.M."/>
            <person name="Benoit J.B."/>
            <person name="Bornberg-Bauer E."/>
            <person name="Tobe S.S."/>
        </authorList>
    </citation>
    <scope>NUCLEOTIDE SEQUENCE</scope>
    <source>
        <strain evidence="8">Stay&amp;Tobe</strain>
    </source>
</reference>
<dbReference type="PANTHER" id="PTHR46022">
    <property type="entry name" value="PROTEIN PATCHED"/>
    <property type="match status" value="1"/>
</dbReference>
<evidence type="ECO:0000313" key="9">
    <source>
        <dbReference type="Proteomes" id="UP001233999"/>
    </source>
</evidence>
<evidence type="ECO:0000256" key="4">
    <source>
        <dbReference type="ARBA" id="ARBA00022989"/>
    </source>
</evidence>
<keyword evidence="6" id="KW-0325">Glycoprotein</keyword>
<evidence type="ECO:0000313" key="8">
    <source>
        <dbReference type="EMBL" id="KAJ9594622.1"/>
    </source>
</evidence>
<dbReference type="GO" id="GO:0005886">
    <property type="term" value="C:plasma membrane"/>
    <property type="evidence" value="ECO:0007669"/>
    <property type="project" value="TreeGrafter"/>
</dbReference>
<comment type="subcellular location">
    <subcellularLocation>
        <location evidence="1">Membrane</location>
        <topology evidence="1">Multi-pass membrane protein</topology>
    </subcellularLocation>
</comment>
<evidence type="ECO:0000256" key="1">
    <source>
        <dbReference type="ARBA" id="ARBA00004141"/>
    </source>
</evidence>
<protein>
    <submittedName>
        <fullName evidence="8">Uncharacterized protein</fullName>
    </submittedName>
</protein>
<keyword evidence="4 7" id="KW-1133">Transmembrane helix</keyword>
<dbReference type="GO" id="GO:0008158">
    <property type="term" value="F:hedgehog receptor activity"/>
    <property type="evidence" value="ECO:0007669"/>
    <property type="project" value="TreeGrafter"/>
</dbReference>
<evidence type="ECO:0000256" key="3">
    <source>
        <dbReference type="ARBA" id="ARBA00022692"/>
    </source>
</evidence>